<evidence type="ECO:0000256" key="3">
    <source>
        <dbReference type="SAM" id="MobiDB-lite"/>
    </source>
</evidence>
<feature type="region of interest" description="Disordered" evidence="3">
    <location>
        <begin position="344"/>
        <end position="378"/>
    </location>
</feature>
<dbReference type="Pfam" id="PF12288">
    <property type="entry name" value="CsoS2_M"/>
    <property type="match status" value="2"/>
</dbReference>
<proteinExistence type="inferred from homology"/>
<dbReference type="RefSeq" id="WP_175534704.1">
    <property type="nucleotide sequence ID" value="NZ_FNNZ01000022.1"/>
</dbReference>
<feature type="compositionally biased region" description="Basic and acidic residues" evidence="3">
    <location>
        <begin position="102"/>
        <end position="126"/>
    </location>
</feature>
<feature type="compositionally biased region" description="Low complexity" evidence="3">
    <location>
        <begin position="50"/>
        <end position="97"/>
    </location>
</feature>
<keyword evidence="5" id="KW-1185">Reference proteome</keyword>
<evidence type="ECO:0000256" key="2">
    <source>
        <dbReference type="ARBA" id="ARBA00024044"/>
    </source>
</evidence>
<keyword evidence="1" id="KW-0677">Repeat</keyword>
<feature type="region of interest" description="Disordered" evidence="3">
    <location>
        <begin position="401"/>
        <end position="434"/>
    </location>
</feature>
<dbReference type="Proteomes" id="UP000198816">
    <property type="component" value="Unassembled WGS sequence"/>
</dbReference>
<reference evidence="5" key="1">
    <citation type="submission" date="2016-10" db="EMBL/GenBank/DDBJ databases">
        <authorList>
            <person name="Varghese N."/>
            <person name="Submissions S."/>
        </authorList>
    </citation>
    <scope>NUCLEOTIDE SEQUENCE [LARGE SCALE GENOMIC DNA]</scope>
    <source>
        <strain evidence="5">DSM 217</strain>
    </source>
</reference>
<feature type="compositionally biased region" description="Basic and acidic residues" evidence="3">
    <location>
        <begin position="752"/>
        <end position="763"/>
    </location>
</feature>
<feature type="compositionally biased region" description="Low complexity" evidence="3">
    <location>
        <begin position="127"/>
        <end position="141"/>
    </location>
</feature>
<accession>A0A1H3B155</accession>
<feature type="region of interest" description="Disordered" evidence="3">
    <location>
        <begin position="729"/>
        <end position="823"/>
    </location>
</feature>
<evidence type="ECO:0000313" key="5">
    <source>
        <dbReference type="Proteomes" id="UP000198816"/>
    </source>
</evidence>
<feature type="region of interest" description="Disordered" evidence="3">
    <location>
        <begin position="1"/>
        <end position="202"/>
    </location>
</feature>
<feature type="compositionally biased region" description="Polar residues" evidence="3">
    <location>
        <begin position="181"/>
        <end position="194"/>
    </location>
</feature>
<organism evidence="4 5">
    <name type="scientific">Thiocapsa roseopersicina</name>
    <dbReference type="NCBI Taxonomy" id="1058"/>
    <lineage>
        <taxon>Bacteria</taxon>
        <taxon>Pseudomonadati</taxon>
        <taxon>Pseudomonadota</taxon>
        <taxon>Gammaproteobacteria</taxon>
        <taxon>Chromatiales</taxon>
        <taxon>Chromatiaceae</taxon>
        <taxon>Thiocapsa</taxon>
    </lineage>
</organism>
<feature type="compositionally biased region" description="Low complexity" evidence="3">
    <location>
        <begin position="407"/>
        <end position="418"/>
    </location>
</feature>
<name>A0A1H3B155_THIRO</name>
<protein>
    <submittedName>
        <fullName evidence="4">Carboxysome shell peptide mid-region</fullName>
    </submittedName>
</protein>
<dbReference type="InterPro" id="IPR020990">
    <property type="entry name" value="CSOS2/2B"/>
</dbReference>
<sequence>MPSKANLRSSGREAALARRRAVSTQGKRTSVAPGAAERSRTPEVASVRRPTASQEQAAPAAAAESVSSTGWGGVASAPSMSRVVSSARRVQAPASAAGTSRAEAKARREALSKAGKRADRRADRTRVPASKAPSPNASAKVARNDGSDCGCGCGGHPETTDKRGSMADAARLSSDRRGASSLGTASNPSTNGTRRSAKRVTAVKPTGRMLALARRSATSGRGKAAVNIPATTASLARQANPQLSGRDLAQTVRAHRSAAGSAGTRKVQATGRVRPGRERLVGGAEDQPWKVGLSETAQGQFVTGTRVGRSRSVTGDEPSVCREVTGTEYMGAEIFREFCKTEPPKTTPKVHVTTTSHGNAVTGNEVGRSTKVTGDEPGTCKTVTGTEYLSSEQASAFCGVQLTPNPRQTGRTQTTGGRAVSGVLPGLSPKVTGNEHGAGIQPTGSQYMSSANGDLPDLKKAPPKVNLTQTLGGGSVTGTRVGRSAKLTGDEPGSCRLVTGDEYVGAEQYKEFCGIQPAPMEAPKVGLSSTPKGLMVSGTQTGRSGRVTGDEPGTCKVVTGTPYAGLEQTATYCAPEQQRLIAERMRPMAAAMGARMTGTQPGIGGVMTGASRGACEEISGTPYVGGDQYEETCGSAARPGDSDFPQLLPQPIEAAPWQSFSVESPARQAFQASQGSGVTGTLYEQEGRITGPFGMGTGKITGTEQFRFDRGPSVPVNLLQMAPAETTGVDASPAAVRSRVTGEGQAAGTKITGDDWERGERVTGTEGPSARRRNPTRPGPMAAMAAVKPKRNEELPAPVSRVTGASGNTDRGSLITYSGGARG</sequence>
<dbReference type="EMBL" id="FNNZ01000022">
    <property type="protein sequence ID" value="SDX35672.1"/>
    <property type="molecule type" value="Genomic_DNA"/>
</dbReference>
<gene>
    <name evidence="4" type="ORF">SAMN05421783_12242</name>
</gene>
<comment type="similarity">
    <text evidence="2">Belongs to the CsoS2 family.</text>
</comment>
<evidence type="ECO:0000313" key="4">
    <source>
        <dbReference type="EMBL" id="SDX35672.1"/>
    </source>
</evidence>
<evidence type="ECO:0000256" key="1">
    <source>
        <dbReference type="ARBA" id="ARBA00022737"/>
    </source>
</evidence>
<dbReference type="GO" id="GO:0043886">
    <property type="term" value="F:structural constituent of carboxysome shell"/>
    <property type="evidence" value="ECO:0007669"/>
    <property type="project" value="InterPro"/>
</dbReference>
<dbReference type="STRING" id="1058.SAMN05421783_12242"/>
<dbReference type="AlphaFoldDB" id="A0A1H3B155"/>